<evidence type="ECO:0000256" key="2">
    <source>
        <dbReference type="ARBA" id="ARBA00004777"/>
    </source>
</evidence>
<dbReference type="GO" id="GO:0005829">
    <property type="term" value="C:cytosol"/>
    <property type="evidence" value="ECO:0007669"/>
    <property type="project" value="TreeGrafter"/>
</dbReference>
<comment type="similarity">
    <text evidence="3 9">Belongs to the methylenetetrahydrofolate reductase family.</text>
</comment>
<evidence type="ECO:0000256" key="8">
    <source>
        <dbReference type="ARBA" id="ARBA00048628"/>
    </source>
</evidence>
<gene>
    <name evidence="10" type="ORF">UBAL3_24060052</name>
</gene>
<evidence type="ECO:0000313" key="11">
    <source>
        <dbReference type="Proteomes" id="UP000009374"/>
    </source>
</evidence>
<keyword evidence="5 9" id="KW-0274">FAD</keyword>
<dbReference type="AlphaFoldDB" id="C6HTS1"/>
<proteinExistence type="inferred from homology"/>
<keyword evidence="4 9" id="KW-0285">Flavoprotein</keyword>
<dbReference type="Proteomes" id="UP000009374">
    <property type="component" value="Unassembled WGS sequence"/>
</dbReference>
<dbReference type="InterPro" id="IPR029041">
    <property type="entry name" value="FAD-linked_oxidoreductase-like"/>
</dbReference>
<dbReference type="InterPro" id="IPR003171">
    <property type="entry name" value="Mehydrof_redctse-like"/>
</dbReference>
<dbReference type="PANTHER" id="PTHR45754">
    <property type="entry name" value="METHYLENETETRAHYDROFOLATE REDUCTASE"/>
    <property type="match status" value="1"/>
</dbReference>
<dbReference type="SUPFAM" id="SSF51730">
    <property type="entry name" value="FAD-linked oxidoreductase"/>
    <property type="match status" value="1"/>
</dbReference>
<protein>
    <recommendedName>
        <fullName evidence="9">Methylenetetrahydrofolate reductase</fullName>
    </recommendedName>
</protein>
<dbReference type="GO" id="GO:0106312">
    <property type="term" value="F:methylenetetrahydrofolate reductase (NADH) activity"/>
    <property type="evidence" value="ECO:0007669"/>
    <property type="project" value="UniProtKB-EC"/>
</dbReference>
<name>C6HTS1_9BACT</name>
<dbReference type="EMBL" id="GG693851">
    <property type="protein sequence ID" value="EES54036.1"/>
    <property type="molecule type" value="Genomic_DNA"/>
</dbReference>
<evidence type="ECO:0000256" key="6">
    <source>
        <dbReference type="ARBA" id="ARBA00023002"/>
    </source>
</evidence>
<evidence type="ECO:0000256" key="4">
    <source>
        <dbReference type="ARBA" id="ARBA00022630"/>
    </source>
</evidence>
<comment type="catalytic activity">
    <reaction evidence="8">
        <text>(6S)-5-methyl-5,6,7,8-tetrahydrofolate + NAD(+) = (6R)-5,10-methylene-5,6,7,8-tetrahydrofolate + NADH + H(+)</text>
        <dbReference type="Rhea" id="RHEA:19821"/>
        <dbReference type="ChEBI" id="CHEBI:15378"/>
        <dbReference type="ChEBI" id="CHEBI:15636"/>
        <dbReference type="ChEBI" id="CHEBI:18608"/>
        <dbReference type="ChEBI" id="CHEBI:57540"/>
        <dbReference type="ChEBI" id="CHEBI:57945"/>
        <dbReference type="EC" id="1.5.1.54"/>
    </reaction>
    <physiologicalReaction direction="right-to-left" evidence="8">
        <dbReference type="Rhea" id="RHEA:19823"/>
    </physiologicalReaction>
</comment>
<comment type="pathway">
    <text evidence="7">Amino-acid biosynthesis; L-methionine biosynthesis via de novo pathway.</text>
</comment>
<keyword evidence="11" id="KW-1185">Reference proteome</keyword>
<evidence type="ECO:0000256" key="1">
    <source>
        <dbReference type="ARBA" id="ARBA00001974"/>
    </source>
</evidence>
<dbReference type="GO" id="GO:0035999">
    <property type="term" value="P:tetrahydrofolate interconversion"/>
    <property type="evidence" value="ECO:0007669"/>
    <property type="project" value="UniProtKB-UniPathway"/>
</dbReference>
<dbReference type="CDD" id="cd00537">
    <property type="entry name" value="MTHFR"/>
    <property type="match status" value="1"/>
</dbReference>
<organism evidence="10 11">
    <name type="scientific">Leptospirillum ferrodiazotrophum</name>
    <dbReference type="NCBI Taxonomy" id="412449"/>
    <lineage>
        <taxon>Bacteria</taxon>
        <taxon>Pseudomonadati</taxon>
        <taxon>Nitrospirota</taxon>
        <taxon>Nitrospiria</taxon>
        <taxon>Nitrospirales</taxon>
        <taxon>Nitrospiraceae</taxon>
        <taxon>Leptospirillum</taxon>
    </lineage>
</organism>
<accession>C6HTS1</accession>
<reference evidence="10 11" key="1">
    <citation type="journal article" date="2009" name="Appl. Environ. Microbiol.">
        <title>Community genomic and proteomic analyses of chemoautotrophic iron-oxidizing "Leptospirillum rubarum" (Group II) and "Leptospirillum ferrodiazotrophum" (Group III) bacteria in acid mine drainage biofilms.</title>
        <authorList>
            <person name="Goltsman D.S."/>
            <person name="Denef V.J."/>
            <person name="Singer S.W."/>
            <person name="VerBerkmoes N.C."/>
            <person name="Lefsrud M."/>
            <person name="Mueller R.S."/>
            <person name="Dick G.J."/>
            <person name="Sun C.L."/>
            <person name="Wheeler K.E."/>
            <person name="Zemla A."/>
            <person name="Baker B.J."/>
            <person name="Hauser L."/>
            <person name="Land M."/>
            <person name="Shah M.B."/>
            <person name="Thelen M.P."/>
            <person name="Hettich R.L."/>
            <person name="Banfield J.F."/>
        </authorList>
    </citation>
    <scope>NUCLEOTIDE SEQUENCE [LARGE SCALE GENOMIC DNA]</scope>
</reference>
<evidence type="ECO:0000313" key="10">
    <source>
        <dbReference type="EMBL" id="EES54036.1"/>
    </source>
</evidence>
<dbReference type="PANTHER" id="PTHR45754:SF3">
    <property type="entry name" value="METHYLENETETRAHYDROFOLATE REDUCTASE (NADPH)"/>
    <property type="match status" value="1"/>
</dbReference>
<dbReference type="Pfam" id="PF02219">
    <property type="entry name" value="MTHFR"/>
    <property type="match status" value="1"/>
</dbReference>
<dbReference type="GO" id="GO:0009086">
    <property type="term" value="P:methionine biosynthetic process"/>
    <property type="evidence" value="ECO:0007669"/>
    <property type="project" value="TreeGrafter"/>
</dbReference>
<dbReference type="Gene3D" id="3.20.20.220">
    <property type="match status" value="1"/>
</dbReference>
<evidence type="ECO:0000256" key="5">
    <source>
        <dbReference type="ARBA" id="ARBA00022827"/>
    </source>
</evidence>
<dbReference type="UniPathway" id="UPA00193"/>
<sequence length="290" mass="31494">MTFRQALADRSTFIITAECSPPKGTETSELLRKLLPLKGRIHGMNITDNQTAVMRMSPFAMGLHLKTIGLDPIVQITLRDRNRLAIQSDLLGMSSLGIGQVLCLSGDPATIGDHPETKPVFDLSSPELIRAVTLLNGGTDLSGADLTGPTDILPGAATSPEGDLSVEKKRFEEKFDAGARFFQTQVVFDADRMDRFMDFARPFGVPVICGIILLKSPAMARYLNEKVPGIRVPEPLIARLESVPREERLLEGVRIAAETIRTMAPLVNGVHIMTVGAEEQIPAILDLALG</sequence>
<evidence type="ECO:0000256" key="7">
    <source>
        <dbReference type="ARBA" id="ARBA00034478"/>
    </source>
</evidence>
<evidence type="ECO:0000256" key="9">
    <source>
        <dbReference type="RuleBase" id="RU003862"/>
    </source>
</evidence>
<keyword evidence="6 9" id="KW-0560">Oxidoreductase</keyword>
<dbReference type="GO" id="GO:0071949">
    <property type="term" value="F:FAD binding"/>
    <property type="evidence" value="ECO:0007669"/>
    <property type="project" value="TreeGrafter"/>
</dbReference>
<evidence type="ECO:0000256" key="3">
    <source>
        <dbReference type="ARBA" id="ARBA00006743"/>
    </source>
</evidence>
<comment type="cofactor">
    <cofactor evidence="1 9">
        <name>FAD</name>
        <dbReference type="ChEBI" id="CHEBI:57692"/>
    </cofactor>
</comment>
<comment type="pathway">
    <text evidence="2 9">One-carbon metabolism; tetrahydrofolate interconversion.</text>
</comment>